<reference evidence="4" key="1">
    <citation type="submission" date="2013-09" db="EMBL/GenBank/DDBJ databases">
        <title>Corchorus olitorius genome sequencing.</title>
        <authorList>
            <person name="Alam M."/>
            <person name="Haque M.S."/>
            <person name="Islam M.S."/>
            <person name="Emdad E.M."/>
            <person name="Islam M.M."/>
            <person name="Ahmed B."/>
            <person name="Halim A."/>
            <person name="Hossen Q.M.M."/>
            <person name="Hossain M.Z."/>
            <person name="Ahmed R."/>
            <person name="Khan M.M."/>
            <person name="Islam R."/>
            <person name="Rashid M.M."/>
            <person name="Khan S.A."/>
            <person name="Rahman M.S."/>
            <person name="Alam M."/>
            <person name="Yahiya A.S."/>
            <person name="Khan M.S."/>
            <person name="Azam M.S."/>
            <person name="Haque T."/>
            <person name="Lashkar M.Z.H."/>
            <person name="Akhand A.I."/>
            <person name="Morshed G."/>
            <person name="Roy S."/>
            <person name="Uddin K.S."/>
            <person name="Rabeya T."/>
            <person name="Hossain A.S."/>
            <person name="Chowdhury A."/>
            <person name="Snigdha A.R."/>
            <person name="Mortoza M.S."/>
            <person name="Matin S.A."/>
            <person name="Hoque S.M.E."/>
            <person name="Islam M.K."/>
            <person name="Roy D.K."/>
            <person name="Haider R."/>
            <person name="Moosa M.M."/>
            <person name="Elias S.M."/>
            <person name="Hasan A.M."/>
            <person name="Jahan S."/>
            <person name="Shafiuddin M."/>
            <person name="Mahmood N."/>
            <person name="Shommy N.S."/>
        </authorList>
    </citation>
    <scope>NUCLEOTIDE SEQUENCE [LARGE SCALE GENOMIC DNA]</scope>
    <source>
        <strain evidence="4">cv. O-4</strain>
    </source>
</reference>
<dbReference type="Proteomes" id="UP000187203">
    <property type="component" value="Unassembled WGS sequence"/>
</dbReference>
<dbReference type="InterPro" id="IPR001878">
    <property type="entry name" value="Znf_CCHC"/>
</dbReference>
<dbReference type="PROSITE" id="PS50158">
    <property type="entry name" value="ZF_CCHC"/>
    <property type="match status" value="1"/>
</dbReference>
<name>A0A1R3IL91_9ROSI</name>
<sequence>MVIGKIFASRVLSRRGVVSVLRGIWSTEVAPCVREVGDNMYGVSFRSEKEMNRANEEGPWSVMGNSMSFKKWTPGVVPSELQFKTINFWVQVHKLPIEMITRSNADIIGSKLGRIIHVEEPITAGGLGRNFLRIRIELCVDNALVSGFWVPRRNLEKIWGEVKYEHLSDFCYGCGKLGHVVKNCSEYNGIEHVESKFKYSPFMRAAPARSVSWFSVNRNVGDKAKLEDFNKVEGSDVNSYGNEIRYSSPVSSNHDRWEHEMDALVRRSKGKQLVGGSGEGNMANWRAEGWCEQVVSQNGLVFQKGLMRINVEGGLMDEREGCAGIGKFIHRKSGVKLESFPSQNEERVPEKSVDKEMIVHIAESVPLGVVESSEPVHLDMVESSSINSDDGAPGPELEVGEHVSDAGILTPGPYNGDAFSENLDTQNNHETVANLQNNEVSSHPDIHTQITQQQQIFVPEVAVFENTNTSSENGMPLTGLDENLDAIVSRRRRFDRVDRQAEKFLVQGLEI</sequence>
<proteinExistence type="predicted"/>
<evidence type="ECO:0000259" key="2">
    <source>
        <dbReference type="PROSITE" id="PS50158"/>
    </source>
</evidence>
<evidence type="ECO:0000313" key="3">
    <source>
        <dbReference type="EMBL" id="OMO83330.1"/>
    </source>
</evidence>
<dbReference type="AlphaFoldDB" id="A0A1R3IL91"/>
<keyword evidence="1" id="KW-0862">Zinc</keyword>
<dbReference type="InterPro" id="IPR040256">
    <property type="entry name" value="At4g02000-like"/>
</dbReference>
<gene>
    <name evidence="3" type="ORF">COLO4_22586</name>
</gene>
<dbReference type="OrthoDB" id="1705899at2759"/>
<keyword evidence="1" id="KW-0863">Zinc-finger</keyword>
<dbReference type="GO" id="GO:0008270">
    <property type="term" value="F:zinc ion binding"/>
    <property type="evidence" value="ECO:0007669"/>
    <property type="project" value="UniProtKB-KW"/>
</dbReference>
<dbReference type="InterPro" id="IPR025558">
    <property type="entry name" value="DUF4283"/>
</dbReference>
<keyword evidence="1" id="KW-0479">Metal-binding</keyword>
<dbReference type="Pfam" id="PF14392">
    <property type="entry name" value="zf-CCHC_4"/>
    <property type="match status" value="1"/>
</dbReference>
<accession>A0A1R3IL91</accession>
<keyword evidence="4" id="KW-1185">Reference proteome</keyword>
<dbReference type="Pfam" id="PF14111">
    <property type="entry name" value="DUF4283"/>
    <property type="match status" value="1"/>
</dbReference>
<feature type="domain" description="CCHC-type" evidence="2">
    <location>
        <begin position="171"/>
        <end position="186"/>
    </location>
</feature>
<protein>
    <recommendedName>
        <fullName evidence="2">CCHC-type domain-containing protein</fullName>
    </recommendedName>
</protein>
<dbReference type="EMBL" id="AWUE01017991">
    <property type="protein sequence ID" value="OMO83330.1"/>
    <property type="molecule type" value="Genomic_DNA"/>
</dbReference>
<evidence type="ECO:0000313" key="4">
    <source>
        <dbReference type="Proteomes" id="UP000187203"/>
    </source>
</evidence>
<dbReference type="PANTHER" id="PTHR31286">
    <property type="entry name" value="GLYCINE-RICH CELL WALL STRUCTURAL PROTEIN 1.8-LIKE"/>
    <property type="match status" value="1"/>
</dbReference>
<comment type="caution">
    <text evidence="3">The sequence shown here is derived from an EMBL/GenBank/DDBJ whole genome shotgun (WGS) entry which is preliminary data.</text>
</comment>
<dbReference type="STRING" id="93759.A0A1R3IL91"/>
<evidence type="ECO:0000256" key="1">
    <source>
        <dbReference type="PROSITE-ProRule" id="PRU00047"/>
    </source>
</evidence>
<dbReference type="InterPro" id="IPR025836">
    <property type="entry name" value="Zn_knuckle_CX2CX4HX4C"/>
</dbReference>
<dbReference type="PANTHER" id="PTHR31286:SF178">
    <property type="entry name" value="DUF4283 DOMAIN-CONTAINING PROTEIN"/>
    <property type="match status" value="1"/>
</dbReference>
<dbReference type="GO" id="GO:0003676">
    <property type="term" value="F:nucleic acid binding"/>
    <property type="evidence" value="ECO:0007669"/>
    <property type="project" value="InterPro"/>
</dbReference>
<organism evidence="3 4">
    <name type="scientific">Corchorus olitorius</name>
    <dbReference type="NCBI Taxonomy" id="93759"/>
    <lineage>
        <taxon>Eukaryota</taxon>
        <taxon>Viridiplantae</taxon>
        <taxon>Streptophyta</taxon>
        <taxon>Embryophyta</taxon>
        <taxon>Tracheophyta</taxon>
        <taxon>Spermatophyta</taxon>
        <taxon>Magnoliopsida</taxon>
        <taxon>eudicotyledons</taxon>
        <taxon>Gunneridae</taxon>
        <taxon>Pentapetalae</taxon>
        <taxon>rosids</taxon>
        <taxon>malvids</taxon>
        <taxon>Malvales</taxon>
        <taxon>Malvaceae</taxon>
        <taxon>Grewioideae</taxon>
        <taxon>Apeibeae</taxon>
        <taxon>Corchorus</taxon>
    </lineage>
</organism>